<dbReference type="Pfam" id="PF05730">
    <property type="entry name" value="CFEM"/>
    <property type="match status" value="1"/>
</dbReference>
<keyword evidence="7" id="KW-0812">Transmembrane</keyword>
<keyword evidence="16" id="KW-1185">Reference proteome</keyword>
<dbReference type="PANTHER" id="PTHR33048">
    <property type="entry name" value="PTH11-LIKE INTEGRAL MEMBRANE PROTEIN (AFU_ORTHOLOGUE AFUA_5G11245)"/>
    <property type="match status" value="1"/>
</dbReference>
<dbReference type="GO" id="GO:0098552">
    <property type="term" value="C:side of membrane"/>
    <property type="evidence" value="ECO:0007669"/>
    <property type="project" value="UniProtKB-KW"/>
</dbReference>
<evidence type="ECO:0000256" key="5">
    <source>
        <dbReference type="ARBA" id="ARBA00022525"/>
    </source>
</evidence>
<keyword evidence="8" id="KW-0732">Signal</keyword>
<dbReference type="SMART" id="SM00747">
    <property type="entry name" value="CFEM"/>
    <property type="match status" value="1"/>
</dbReference>
<evidence type="ECO:0000256" key="1">
    <source>
        <dbReference type="ARBA" id="ARBA00004141"/>
    </source>
</evidence>
<keyword evidence="6" id="KW-0325">Glycoprotein</keyword>
<evidence type="ECO:0000256" key="10">
    <source>
        <dbReference type="ARBA" id="ARBA00023136"/>
    </source>
</evidence>
<dbReference type="InterPro" id="IPR008427">
    <property type="entry name" value="Extracellular_membr_CFEM_dom"/>
</dbReference>
<dbReference type="InterPro" id="IPR052337">
    <property type="entry name" value="SAT4-like"/>
</dbReference>
<comment type="similarity">
    <text evidence="4">Belongs to the RBT5 family.</text>
</comment>
<sequence>MKGFSALLLLVFAPLSYAQSQNGTDVLAFAVKNLPPCALNCTLTIVKSSTCALTDIECIKGNQKLIDNLTTCVKASCRPKDALTARRFLTKLMDAPVRNKTMQGTLTSLIVGGMAVLAYILRIVARLTWFGGNWGFDDWVMTAAIIITIPLTACAILLNELGMGTDMWLVSFENITKILQIFYYTELLYLASIALTKISVLLFYLRIFPHQGLRRIIYVTIVICAMYIIAFVTATALQCLPIRFAWERWDGEHHGKCVNLNADAWASAAVNIILDLVVIIIPMRELSKLAMSRWRKIGVMLMFLGGGFVTIVSILRLKYMIQFAHTDNVTWDYLPIGYWSAVEAHVGVIVACLPAIRQLQRSICERIWPKQDTARRLYYEENSRDSNKKNGSKYFKSRIWSPKTDQSQLSTLGRSTVDKDDFVHMDDLEKGVRTGGTNEGGSLTWHYSDRSLNHSFKSNEDVQSLTDTAAPVTGSPLGGIMVHSEYSVDRGSLRSYLPRISYKEEALMDTRKWI</sequence>
<keyword evidence="12" id="KW-0449">Lipoprotein</keyword>
<keyword evidence="5" id="KW-0964">Secreted</keyword>
<dbReference type="STRING" id="5454.A0A163EDH6"/>
<dbReference type="AlphaFoldDB" id="A0A163EDH6"/>
<feature type="domain" description="CFEM" evidence="14">
    <location>
        <begin position="30"/>
        <end position="94"/>
    </location>
</feature>
<accession>A0A163EDH6</accession>
<dbReference type="EMBL" id="JYNV01000189">
    <property type="protein sequence ID" value="KZM23646.1"/>
    <property type="molecule type" value="Genomic_DNA"/>
</dbReference>
<dbReference type="PANTHER" id="PTHR33048:SF160">
    <property type="entry name" value="SAT4 FAMILY MEMBRANE PROTEIN"/>
    <property type="match status" value="1"/>
</dbReference>
<comment type="caution">
    <text evidence="15">The sequence shown here is derived from an EMBL/GenBank/DDBJ whole genome shotgun (WGS) entry which is preliminary data.</text>
</comment>
<comment type="similarity">
    <text evidence="13">Belongs to the SAT4 family.</text>
</comment>
<evidence type="ECO:0000256" key="12">
    <source>
        <dbReference type="ARBA" id="ARBA00023288"/>
    </source>
</evidence>
<evidence type="ECO:0000256" key="6">
    <source>
        <dbReference type="ARBA" id="ARBA00022622"/>
    </source>
</evidence>
<gene>
    <name evidence="15" type="ORF">ST47_g5214</name>
</gene>
<protein>
    <recommendedName>
        <fullName evidence="14">CFEM domain-containing protein</fullName>
    </recommendedName>
</protein>
<evidence type="ECO:0000256" key="13">
    <source>
        <dbReference type="ARBA" id="ARBA00038359"/>
    </source>
</evidence>
<evidence type="ECO:0000256" key="7">
    <source>
        <dbReference type="ARBA" id="ARBA00022692"/>
    </source>
</evidence>
<evidence type="ECO:0000256" key="9">
    <source>
        <dbReference type="ARBA" id="ARBA00022989"/>
    </source>
</evidence>
<dbReference type="Proteomes" id="UP000076837">
    <property type="component" value="Unassembled WGS sequence"/>
</dbReference>
<evidence type="ECO:0000313" key="16">
    <source>
        <dbReference type="Proteomes" id="UP000076837"/>
    </source>
</evidence>
<evidence type="ECO:0000256" key="4">
    <source>
        <dbReference type="ARBA" id="ARBA00010031"/>
    </source>
</evidence>
<evidence type="ECO:0000256" key="11">
    <source>
        <dbReference type="ARBA" id="ARBA00023157"/>
    </source>
</evidence>
<keyword evidence="11" id="KW-1015">Disulfide bond</keyword>
<organism evidence="15 16">
    <name type="scientific">Didymella rabiei</name>
    <name type="common">Chickpea ascochyta blight fungus</name>
    <name type="synonym">Mycosphaerella rabiei</name>
    <dbReference type="NCBI Taxonomy" id="5454"/>
    <lineage>
        <taxon>Eukaryota</taxon>
        <taxon>Fungi</taxon>
        <taxon>Dikarya</taxon>
        <taxon>Ascomycota</taxon>
        <taxon>Pezizomycotina</taxon>
        <taxon>Dothideomycetes</taxon>
        <taxon>Pleosporomycetidae</taxon>
        <taxon>Pleosporales</taxon>
        <taxon>Pleosporineae</taxon>
        <taxon>Didymellaceae</taxon>
        <taxon>Ascochyta</taxon>
    </lineage>
</organism>
<evidence type="ECO:0000256" key="8">
    <source>
        <dbReference type="ARBA" id="ARBA00022729"/>
    </source>
</evidence>
<proteinExistence type="inferred from homology"/>
<evidence type="ECO:0000313" key="15">
    <source>
        <dbReference type="EMBL" id="KZM23646.1"/>
    </source>
</evidence>
<dbReference type="GO" id="GO:0005576">
    <property type="term" value="C:extracellular region"/>
    <property type="evidence" value="ECO:0007669"/>
    <property type="project" value="UniProtKB-SubCell"/>
</dbReference>
<evidence type="ECO:0000256" key="3">
    <source>
        <dbReference type="ARBA" id="ARBA00004613"/>
    </source>
</evidence>
<dbReference type="Pfam" id="PF20684">
    <property type="entry name" value="Fung_rhodopsin"/>
    <property type="match status" value="1"/>
</dbReference>
<dbReference type="InterPro" id="IPR049326">
    <property type="entry name" value="Rhodopsin_dom_fungi"/>
</dbReference>
<dbReference type="OrthoDB" id="5378633at2759"/>
<keyword evidence="9" id="KW-1133">Transmembrane helix</keyword>
<evidence type="ECO:0000256" key="2">
    <source>
        <dbReference type="ARBA" id="ARBA00004589"/>
    </source>
</evidence>
<name>A0A163EDH6_DIDRA</name>
<keyword evidence="6" id="KW-0336">GPI-anchor</keyword>
<evidence type="ECO:0000259" key="14">
    <source>
        <dbReference type="SMART" id="SM00747"/>
    </source>
</evidence>
<keyword evidence="10" id="KW-0472">Membrane</keyword>
<comment type="subcellular location">
    <subcellularLocation>
        <location evidence="2">Membrane</location>
        <topology evidence="2">Lipid-anchor</topology>
        <topology evidence="2">GPI-anchor</topology>
    </subcellularLocation>
    <subcellularLocation>
        <location evidence="1">Membrane</location>
        <topology evidence="1">Multi-pass membrane protein</topology>
    </subcellularLocation>
    <subcellularLocation>
        <location evidence="3">Secreted</location>
    </subcellularLocation>
</comment>
<reference evidence="15 16" key="1">
    <citation type="journal article" date="2016" name="Sci. Rep.">
        <title>Draft genome sequencing and secretome analysis of fungal phytopathogen Ascochyta rabiei provides insight into the necrotrophic effector repertoire.</title>
        <authorList>
            <person name="Verma S."/>
            <person name="Gazara R.K."/>
            <person name="Nizam S."/>
            <person name="Parween S."/>
            <person name="Chattopadhyay D."/>
            <person name="Verma P.K."/>
        </authorList>
    </citation>
    <scope>NUCLEOTIDE SEQUENCE [LARGE SCALE GENOMIC DNA]</scope>
    <source>
        <strain evidence="15 16">ArDII</strain>
    </source>
</reference>